<organism evidence="12 13">
    <name type="scientific">Cyanobium gracile (strain ATCC 27147 / PCC 6307)</name>
    <dbReference type="NCBI Taxonomy" id="292564"/>
    <lineage>
        <taxon>Bacteria</taxon>
        <taxon>Bacillati</taxon>
        <taxon>Cyanobacteriota</taxon>
        <taxon>Cyanophyceae</taxon>
        <taxon>Synechococcales</taxon>
        <taxon>Prochlorococcaceae</taxon>
        <taxon>Cyanobium</taxon>
    </lineage>
</organism>
<evidence type="ECO:0000313" key="13">
    <source>
        <dbReference type="Proteomes" id="UP000010388"/>
    </source>
</evidence>
<dbReference type="NCBIfam" id="NF000842">
    <property type="entry name" value="PRK00071.2-1"/>
    <property type="match status" value="1"/>
</dbReference>
<evidence type="ECO:0000256" key="5">
    <source>
        <dbReference type="ARBA" id="ARBA00022679"/>
    </source>
</evidence>
<dbReference type="GO" id="GO:0005524">
    <property type="term" value="F:ATP binding"/>
    <property type="evidence" value="ECO:0007669"/>
    <property type="project" value="UniProtKB-KW"/>
</dbReference>
<dbReference type="UniPathway" id="UPA00253">
    <property type="reaction ID" value="UER00332"/>
</dbReference>
<dbReference type="STRING" id="292564.Cyagr_3171"/>
<evidence type="ECO:0000256" key="4">
    <source>
        <dbReference type="ARBA" id="ARBA00022642"/>
    </source>
</evidence>
<evidence type="ECO:0000256" key="8">
    <source>
        <dbReference type="ARBA" id="ARBA00022840"/>
    </source>
</evidence>
<keyword evidence="4" id="KW-0662">Pyridine nucleotide biosynthesis</keyword>
<gene>
    <name evidence="12" type="ordered locus">Cyagr_3171</name>
</gene>
<comment type="pathway">
    <text evidence="2">Cofactor biosynthesis; NAD(+) biosynthesis; deamido-NAD(+) from nicotinate D-ribonucleotide: step 1/1.</text>
</comment>
<accession>K9PAU1</accession>
<dbReference type="InterPro" id="IPR004821">
    <property type="entry name" value="Cyt_trans-like"/>
</dbReference>
<dbReference type="GO" id="GO:0004515">
    <property type="term" value="F:nicotinate-nucleotide adenylyltransferase activity"/>
    <property type="evidence" value="ECO:0007669"/>
    <property type="project" value="UniProtKB-EC"/>
</dbReference>
<dbReference type="CDD" id="cd02165">
    <property type="entry name" value="NMNAT"/>
    <property type="match status" value="1"/>
</dbReference>
<dbReference type="OrthoDB" id="5295945at2"/>
<dbReference type="PANTHER" id="PTHR39321:SF3">
    <property type="entry name" value="PHOSPHOPANTETHEINE ADENYLYLTRANSFERASE"/>
    <property type="match status" value="1"/>
</dbReference>
<dbReference type="PATRIC" id="fig|292564.3.peg.3010"/>
<evidence type="ECO:0000259" key="11">
    <source>
        <dbReference type="Pfam" id="PF01467"/>
    </source>
</evidence>
<comment type="function">
    <text evidence="1">Catalyzes the reversible adenylation of nicotinate mononucleotide (NaMN) to nicotinic acid adenine dinucleotide (NaAD).</text>
</comment>
<evidence type="ECO:0000256" key="3">
    <source>
        <dbReference type="ARBA" id="ARBA00012389"/>
    </source>
</evidence>
<dbReference type="PANTHER" id="PTHR39321">
    <property type="entry name" value="NICOTINATE-NUCLEOTIDE ADENYLYLTRANSFERASE-RELATED"/>
    <property type="match status" value="1"/>
</dbReference>
<dbReference type="SUPFAM" id="SSF52374">
    <property type="entry name" value="Nucleotidylyl transferase"/>
    <property type="match status" value="1"/>
</dbReference>
<dbReference type="HOGENOM" id="CLU_069765_3_2_3"/>
<evidence type="ECO:0000256" key="10">
    <source>
        <dbReference type="ARBA" id="ARBA00048721"/>
    </source>
</evidence>
<protein>
    <recommendedName>
        <fullName evidence="3">nicotinate-nucleotide adenylyltransferase</fullName>
        <ecNumber evidence="3">2.7.7.18</ecNumber>
    </recommendedName>
</protein>
<dbReference type="RefSeq" id="WP_015110683.1">
    <property type="nucleotide sequence ID" value="NC_019675.1"/>
</dbReference>
<evidence type="ECO:0000256" key="9">
    <source>
        <dbReference type="ARBA" id="ARBA00023027"/>
    </source>
</evidence>
<dbReference type="Gene3D" id="3.40.50.620">
    <property type="entry name" value="HUPs"/>
    <property type="match status" value="1"/>
</dbReference>
<evidence type="ECO:0000313" key="12">
    <source>
        <dbReference type="EMBL" id="AFY30250.1"/>
    </source>
</evidence>
<dbReference type="InterPro" id="IPR014729">
    <property type="entry name" value="Rossmann-like_a/b/a_fold"/>
</dbReference>
<keyword evidence="5 12" id="KW-0808">Transferase</keyword>
<dbReference type="Proteomes" id="UP000010388">
    <property type="component" value="Chromosome"/>
</dbReference>
<proteinExistence type="predicted"/>
<sequence>MTAASGDAPLSRLALFGTSADPPTRGHRALLEGLLGLFPQVLTWASDNPLKHHGAPLEVRSALLAALVAAIDDPRLSLEQDLSSPWAVETLERARARWPERELVFVVGSDLAGQIHRWRRAEELLRGCRLGIARRQGWPLEAADLERLRGLGATLDLLPLAIPPSASSRIREQPDPAQVPSELWPVLLQHNLYGLSEP</sequence>
<dbReference type="EMBL" id="CP003495">
    <property type="protein sequence ID" value="AFY30250.1"/>
    <property type="molecule type" value="Genomic_DNA"/>
</dbReference>
<dbReference type="EC" id="2.7.7.18" evidence="3"/>
<keyword evidence="8" id="KW-0067">ATP-binding</keyword>
<keyword evidence="7" id="KW-0547">Nucleotide-binding</keyword>
<evidence type="ECO:0000256" key="2">
    <source>
        <dbReference type="ARBA" id="ARBA00005019"/>
    </source>
</evidence>
<feature type="domain" description="Cytidyltransferase-like" evidence="11">
    <location>
        <begin position="15"/>
        <end position="155"/>
    </location>
</feature>
<comment type="catalytic activity">
    <reaction evidence="10">
        <text>nicotinate beta-D-ribonucleotide + ATP + H(+) = deamido-NAD(+) + diphosphate</text>
        <dbReference type="Rhea" id="RHEA:22860"/>
        <dbReference type="ChEBI" id="CHEBI:15378"/>
        <dbReference type="ChEBI" id="CHEBI:30616"/>
        <dbReference type="ChEBI" id="CHEBI:33019"/>
        <dbReference type="ChEBI" id="CHEBI:57502"/>
        <dbReference type="ChEBI" id="CHEBI:58437"/>
        <dbReference type="EC" id="2.7.7.18"/>
    </reaction>
</comment>
<evidence type="ECO:0000256" key="1">
    <source>
        <dbReference type="ARBA" id="ARBA00002324"/>
    </source>
</evidence>
<evidence type="ECO:0000256" key="7">
    <source>
        <dbReference type="ARBA" id="ARBA00022741"/>
    </source>
</evidence>
<dbReference type="InterPro" id="IPR005248">
    <property type="entry name" value="NadD/NMNAT"/>
</dbReference>
<keyword evidence="6 12" id="KW-0548">Nucleotidyltransferase</keyword>
<dbReference type="eggNOG" id="COG1057">
    <property type="taxonomic scope" value="Bacteria"/>
</dbReference>
<reference evidence="13" key="1">
    <citation type="journal article" date="2013" name="Proc. Natl. Acad. Sci. U.S.A.">
        <title>Improving the coverage of the cyanobacterial phylum using diversity-driven genome sequencing.</title>
        <authorList>
            <person name="Shih P.M."/>
            <person name="Wu D."/>
            <person name="Latifi A."/>
            <person name="Axen S.D."/>
            <person name="Fewer D.P."/>
            <person name="Talla E."/>
            <person name="Calteau A."/>
            <person name="Cai F."/>
            <person name="Tandeau de Marsac N."/>
            <person name="Rippka R."/>
            <person name="Herdman M."/>
            <person name="Sivonen K."/>
            <person name="Coursin T."/>
            <person name="Laurent T."/>
            <person name="Goodwin L."/>
            <person name="Nolan M."/>
            <person name="Davenport K.W."/>
            <person name="Han C.S."/>
            <person name="Rubin E.M."/>
            <person name="Eisen J.A."/>
            <person name="Woyke T."/>
            <person name="Gugger M."/>
            <person name="Kerfeld C.A."/>
        </authorList>
    </citation>
    <scope>NUCLEOTIDE SEQUENCE [LARGE SCALE GENOMIC DNA]</scope>
    <source>
        <strain evidence="13">ATCC 27147 / PCC 6307</strain>
    </source>
</reference>
<keyword evidence="9" id="KW-0520">NAD</keyword>
<dbReference type="Pfam" id="PF01467">
    <property type="entry name" value="CTP_transf_like"/>
    <property type="match status" value="1"/>
</dbReference>
<name>K9PAU1_CYAGP</name>
<dbReference type="KEGG" id="cgc:Cyagr_3171"/>
<dbReference type="GO" id="GO:0009435">
    <property type="term" value="P:NAD+ biosynthetic process"/>
    <property type="evidence" value="ECO:0007669"/>
    <property type="project" value="UniProtKB-UniPathway"/>
</dbReference>
<dbReference type="AlphaFoldDB" id="K9PAU1"/>
<evidence type="ECO:0000256" key="6">
    <source>
        <dbReference type="ARBA" id="ARBA00022695"/>
    </source>
</evidence>